<keyword evidence="1" id="KW-0812">Transmembrane</keyword>
<evidence type="ECO:0000313" key="2">
    <source>
        <dbReference type="EMBL" id="WEK46927.1"/>
    </source>
</evidence>
<gene>
    <name evidence="2" type="ORF">P0Y56_01170</name>
</gene>
<accession>A0AAJ6BNC1</accession>
<dbReference type="AlphaFoldDB" id="A0AAJ6BNC1"/>
<protein>
    <submittedName>
        <fullName evidence="2">Uncharacterized protein</fullName>
    </submittedName>
</protein>
<keyword evidence="1" id="KW-0472">Membrane</keyword>
<name>A0AAJ6BNC1_9SPHN</name>
<organism evidence="2 3">
    <name type="scientific">Candidatus Andeanibacterium colombiense</name>
    <dbReference type="NCBI Taxonomy" id="3121345"/>
    <lineage>
        <taxon>Bacteria</taxon>
        <taxon>Pseudomonadati</taxon>
        <taxon>Pseudomonadota</taxon>
        <taxon>Alphaproteobacteria</taxon>
        <taxon>Sphingomonadales</taxon>
        <taxon>Sphingomonadaceae</taxon>
        <taxon>Candidatus Andeanibacterium</taxon>
    </lineage>
</organism>
<evidence type="ECO:0000313" key="3">
    <source>
        <dbReference type="Proteomes" id="UP001218362"/>
    </source>
</evidence>
<feature type="transmembrane region" description="Helical" evidence="1">
    <location>
        <begin position="12"/>
        <end position="28"/>
    </location>
</feature>
<sequence>MIEPTNRWKMGGGATVLITVAILLWIEFSEPALAGWNIVLALLMGGTLIAAFFLQRFFRAHIGEIGEARFDTHNPDRTNG</sequence>
<reference evidence="2" key="1">
    <citation type="submission" date="2023-03" db="EMBL/GenBank/DDBJ databases">
        <title>Andean soil-derived lignocellulolytic bacterial consortium as a source of novel taxa and putative plastic-active enzymes.</title>
        <authorList>
            <person name="Diaz-Garcia L."/>
            <person name="Chuvochina M."/>
            <person name="Feuerriegel G."/>
            <person name="Bunk B."/>
            <person name="Sproer C."/>
            <person name="Streit W.R."/>
            <person name="Rodriguez L.M."/>
            <person name="Overmann J."/>
            <person name="Jimenez D.J."/>
        </authorList>
    </citation>
    <scope>NUCLEOTIDE SEQUENCE</scope>
    <source>
        <strain evidence="2">MAG 26</strain>
    </source>
</reference>
<dbReference type="Proteomes" id="UP001218362">
    <property type="component" value="Chromosome"/>
</dbReference>
<proteinExistence type="predicted"/>
<dbReference type="KEGG" id="acob:P0Y56_01170"/>
<dbReference type="EMBL" id="CP119316">
    <property type="protein sequence ID" value="WEK46927.1"/>
    <property type="molecule type" value="Genomic_DNA"/>
</dbReference>
<feature type="transmembrane region" description="Helical" evidence="1">
    <location>
        <begin position="34"/>
        <end position="54"/>
    </location>
</feature>
<keyword evidence="1" id="KW-1133">Transmembrane helix</keyword>
<evidence type="ECO:0000256" key="1">
    <source>
        <dbReference type="SAM" id="Phobius"/>
    </source>
</evidence>